<dbReference type="EMBL" id="OZ037947">
    <property type="protein sequence ID" value="CAL1706525.1"/>
    <property type="molecule type" value="Genomic_DNA"/>
</dbReference>
<organism evidence="1 2">
    <name type="scientific">Somion occarium</name>
    <dbReference type="NCBI Taxonomy" id="3059160"/>
    <lineage>
        <taxon>Eukaryota</taxon>
        <taxon>Fungi</taxon>
        <taxon>Dikarya</taxon>
        <taxon>Basidiomycota</taxon>
        <taxon>Agaricomycotina</taxon>
        <taxon>Agaricomycetes</taxon>
        <taxon>Polyporales</taxon>
        <taxon>Cerrenaceae</taxon>
        <taxon>Somion</taxon>
    </lineage>
</organism>
<proteinExistence type="predicted"/>
<evidence type="ECO:0000313" key="1">
    <source>
        <dbReference type="EMBL" id="CAL1706525.1"/>
    </source>
</evidence>
<sequence>MTVILPQDIVEQIISHVYPNINSLRTCALIANAWYLPSRILLHSRFDFVGTHRSIERLRYYIDHPDLLECVQTLSINVPQPVWRDRWHGHDTVEFSFSSLLDAHFPRVSTREIRFFNHGRAENAEILSYFKTCLPFLTSLSIQNSDIPSHELNSLITSFPRLSSLSIHKVSSESEDSNGGRIGQAMPIGTLMRLRHLETDMGAGSVFIKLIENLPVKPPISHVRIYWDGRGSRRNLMLREASFTKDVFACTRGTLRSLSIRDHRNKGDIKNSIGLGDCKQLCRVELGVTFAHTAHWVQDILSDLIFDSLDEIVIRLRGISVLSNNYVNDIIETYAPLDEFLIAKKRTLGDDFPVMKIILRHSHRRHFPLDGILEALGKIFPQCLGSELLEVQYERV</sequence>
<name>A0ABP1DFA6_9APHY</name>
<accession>A0ABP1DFA6</accession>
<gene>
    <name evidence="1" type="ORF">GFSPODELE1_LOCUS5917</name>
</gene>
<dbReference type="Proteomes" id="UP001497453">
    <property type="component" value="Chromosome 4"/>
</dbReference>
<evidence type="ECO:0000313" key="2">
    <source>
        <dbReference type="Proteomes" id="UP001497453"/>
    </source>
</evidence>
<reference evidence="2" key="1">
    <citation type="submission" date="2024-04" db="EMBL/GenBank/DDBJ databases">
        <authorList>
            <person name="Shaw F."/>
            <person name="Minotto A."/>
        </authorList>
    </citation>
    <scope>NUCLEOTIDE SEQUENCE [LARGE SCALE GENOMIC DNA]</scope>
</reference>
<keyword evidence="2" id="KW-1185">Reference proteome</keyword>
<evidence type="ECO:0008006" key="3">
    <source>
        <dbReference type="Google" id="ProtNLM"/>
    </source>
</evidence>
<protein>
    <recommendedName>
        <fullName evidence="3">F-box domain-containing protein</fullName>
    </recommendedName>
</protein>